<organism evidence="1">
    <name type="scientific">Thermococcus litoralis</name>
    <dbReference type="NCBI Taxonomy" id="2265"/>
    <lineage>
        <taxon>Archaea</taxon>
        <taxon>Methanobacteriati</taxon>
        <taxon>Methanobacteriota</taxon>
        <taxon>Thermococci</taxon>
        <taxon>Thermococcales</taxon>
        <taxon>Thermococcaceae</taxon>
        <taxon>Thermococcus</taxon>
    </lineage>
</organism>
<proteinExistence type="predicted"/>
<dbReference type="AlphaFoldDB" id="A0A7C5JZ09"/>
<dbReference type="EMBL" id="DRTU01000214">
    <property type="protein sequence ID" value="HHI00840.1"/>
    <property type="molecule type" value="Genomic_DNA"/>
</dbReference>
<comment type="caution">
    <text evidence="1">The sequence shown here is derived from an EMBL/GenBank/DDBJ whole genome shotgun (WGS) entry which is preliminary data.</text>
</comment>
<reference evidence="1" key="1">
    <citation type="journal article" date="2020" name="mSystems">
        <title>Genome- and Community-Level Interaction Insights into Carbon Utilization and Element Cycling Functions of Hydrothermarchaeota in Hydrothermal Sediment.</title>
        <authorList>
            <person name="Zhou Z."/>
            <person name="Liu Y."/>
            <person name="Xu W."/>
            <person name="Pan J."/>
            <person name="Luo Z.H."/>
            <person name="Li M."/>
        </authorList>
    </citation>
    <scope>NUCLEOTIDE SEQUENCE [LARGE SCALE GENOMIC DNA]</scope>
    <source>
        <strain evidence="1">HyVt-93</strain>
    </source>
</reference>
<sequence length="79" mass="9163">MWILPKTLWQLAGMKRAIKRGKRKFKKALIKNGLPKELAEELAKEYAPLDEMLSIEGILKLVKTSWRTGRNMPAFPKVR</sequence>
<name>A0A7C5JZ09_THELI</name>
<evidence type="ECO:0000313" key="1">
    <source>
        <dbReference type="EMBL" id="HHI00840.1"/>
    </source>
</evidence>
<accession>A0A7C5JZ09</accession>
<dbReference type="Proteomes" id="UP000886217">
    <property type="component" value="Unassembled WGS sequence"/>
</dbReference>
<protein>
    <submittedName>
        <fullName evidence="1">Uncharacterized protein</fullName>
    </submittedName>
</protein>
<gene>
    <name evidence="1" type="ORF">ENL40_05145</name>
</gene>